<dbReference type="SUPFAM" id="SSF53383">
    <property type="entry name" value="PLP-dependent transferases"/>
    <property type="match status" value="1"/>
</dbReference>
<proteinExistence type="inferred from homology"/>
<keyword evidence="3" id="KW-0486">Methionine biosynthesis</keyword>
<dbReference type="PROSITE" id="PS00868">
    <property type="entry name" value="CYS_MET_METAB_PP"/>
    <property type="match status" value="1"/>
</dbReference>
<protein>
    <recommendedName>
        <fullName evidence="3">O-succinylhomoserine sulfhydrylase</fullName>
        <shortName evidence="3">OSH sulfhydrylase</shortName>
        <shortName evidence="3">OSHS sulfhydrylase</shortName>
        <ecNumber evidence="3">2.5.1.-</ecNumber>
    </recommendedName>
</protein>
<dbReference type="HAMAP" id="MF_02056">
    <property type="entry name" value="MetZ"/>
    <property type="match status" value="1"/>
</dbReference>
<reference evidence="6" key="1">
    <citation type="submission" date="2022-10" db="EMBL/GenBank/DDBJ databases">
        <title>Characterization and whole genome sequencing of a new Roseateles species, isolated from fresh water.</title>
        <authorList>
            <person name="Guliayeva D.Y."/>
            <person name="Akhremchuk A.E."/>
            <person name="Sikolenko M.A."/>
            <person name="Valentovich L.N."/>
            <person name="Sidarenka A.V."/>
        </authorList>
    </citation>
    <scope>NUCLEOTIDE SEQUENCE</scope>
    <source>
        <strain evidence="6">BIM B-1768</strain>
    </source>
</reference>
<keyword evidence="6" id="KW-0456">Lyase</keyword>
<dbReference type="InterPro" id="IPR015421">
    <property type="entry name" value="PyrdxlP-dep_Trfase_major"/>
</dbReference>
<feature type="modified residue" description="N6-(pyridoxal phosphate)lysine" evidence="3">
    <location>
        <position position="241"/>
    </location>
</feature>
<comment type="similarity">
    <text evidence="3">Belongs to the trans-sulfuration enzymes family. MetZ subfamily.</text>
</comment>
<comment type="subunit">
    <text evidence="3">Homotetramer.</text>
</comment>
<evidence type="ECO:0000256" key="3">
    <source>
        <dbReference type="HAMAP-Rule" id="MF_02056"/>
    </source>
</evidence>
<dbReference type="EMBL" id="CP104562">
    <property type="protein sequence ID" value="UXH80247.1"/>
    <property type="molecule type" value="Genomic_DNA"/>
</dbReference>
<sequence length="432" mass="45709">MTNASKPTSPSATGHEVASGAKPAAKVGGIPRVNLPEDARLDTLAVREGLPATPWGENSEALFITSSFIHPDAATAARRFANEEEAFVYSRFSNPTVMMMERRLAALEGTEACIGTSSGMSAIMLLVMGLLKAGDHVVCSRSVFGSTIKLLQGEFGKFGVQTTFVSQTDLSEWKAALQPNTKLLFAETPTNPLTEVCDVAALAEIAHGHGALLAVDNCFASPALQRPAQMGADFIIHSGTKYLDGQGRVIAGAICGSAKHIDEVFTPVMRSVGMSLSPFNAWVVLKGMETLSVRMKAQTAGAAQLAEWLEAHPAIERVYYPGLKSHPQHELAMRQQGGQGGAVVSFIVKGASEDNGRAAAFHVIDHTRICSITANLGDTKTTITHPASTSHGRLTEAQRQAAGITQGLIRVAVGLEDIEDLKADLARGLNSL</sequence>
<feature type="compositionally biased region" description="Polar residues" evidence="5">
    <location>
        <begin position="1"/>
        <end position="12"/>
    </location>
</feature>
<dbReference type="InterPro" id="IPR015424">
    <property type="entry name" value="PyrdxlP-dep_Trfase"/>
</dbReference>
<evidence type="ECO:0000256" key="4">
    <source>
        <dbReference type="RuleBase" id="RU362118"/>
    </source>
</evidence>
<keyword evidence="7" id="KW-1185">Reference proteome</keyword>
<dbReference type="Gene3D" id="3.40.640.10">
    <property type="entry name" value="Type I PLP-dependent aspartate aminotransferase-like (Major domain)"/>
    <property type="match status" value="1"/>
</dbReference>
<dbReference type="Pfam" id="PF01053">
    <property type="entry name" value="Cys_Met_Meta_PP"/>
    <property type="match status" value="1"/>
</dbReference>
<organism evidence="6 7">
    <name type="scientific">Roseateles amylovorans</name>
    <dbReference type="NCBI Taxonomy" id="2978473"/>
    <lineage>
        <taxon>Bacteria</taxon>
        <taxon>Pseudomonadati</taxon>
        <taxon>Pseudomonadota</taxon>
        <taxon>Betaproteobacteria</taxon>
        <taxon>Burkholderiales</taxon>
        <taxon>Sphaerotilaceae</taxon>
        <taxon>Roseateles</taxon>
    </lineage>
</organism>
<dbReference type="GO" id="GO:0016829">
    <property type="term" value="F:lyase activity"/>
    <property type="evidence" value="ECO:0007669"/>
    <property type="project" value="UniProtKB-KW"/>
</dbReference>
<dbReference type="NCBIfam" id="TIGR01325">
    <property type="entry name" value="O_suc_HS_sulf"/>
    <property type="match status" value="1"/>
</dbReference>
<dbReference type="Gene3D" id="3.90.1150.10">
    <property type="entry name" value="Aspartate Aminotransferase, domain 1"/>
    <property type="match status" value="1"/>
</dbReference>
<comment type="pathway">
    <text evidence="3">Amino-acid biosynthesis; L-methionine biosynthesis via de novo pathway; L-homocysteine from O-succinyl-L-homoserine: step 1/1.</text>
</comment>
<dbReference type="CDD" id="cd00614">
    <property type="entry name" value="CGS_like"/>
    <property type="match status" value="1"/>
</dbReference>
<dbReference type="PIRSF" id="PIRSF001434">
    <property type="entry name" value="CGS"/>
    <property type="match status" value="1"/>
</dbReference>
<gene>
    <name evidence="3" type="primary">metZ</name>
    <name evidence="6" type="ORF">N4261_10360</name>
</gene>
<keyword evidence="2 3" id="KW-0663">Pyridoxal phosphate</keyword>
<keyword evidence="3" id="KW-0808">Transferase</keyword>
<keyword evidence="3" id="KW-0028">Amino-acid biosynthesis</keyword>
<evidence type="ECO:0000256" key="5">
    <source>
        <dbReference type="SAM" id="MobiDB-lite"/>
    </source>
</evidence>
<evidence type="ECO:0000256" key="1">
    <source>
        <dbReference type="ARBA" id="ARBA00001933"/>
    </source>
</evidence>
<comment type="cofactor">
    <cofactor evidence="1 3 4">
        <name>pyridoxal 5'-phosphate</name>
        <dbReference type="ChEBI" id="CHEBI:597326"/>
    </cofactor>
</comment>
<accession>A0ABY6B5C5</accession>
<name>A0ABY6B5C5_9BURK</name>
<comment type="function">
    <text evidence="3">Catalyzes the formation of L-homocysteine from O-succinyl-L-homoserine (OSHS) and hydrogen sulfide.</text>
</comment>
<comment type="catalytic activity">
    <reaction evidence="3">
        <text>O-succinyl-L-homoserine + hydrogen sulfide = L-homocysteine + succinate</text>
        <dbReference type="Rhea" id="RHEA:27826"/>
        <dbReference type="ChEBI" id="CHEBI:29919"/>
        <dbReference type="ChEBI" id="CHEBI:30031"/>
        <dbReference type="ChEBI" id="CHEBI:57661"/>
        <dbReference type="ChEBI" id="CHEBI:58199"/>
    </reaction>
</comment>
<feature type="region of interest" description="Disordered" evidence="5">
    <location>
        <begin position="1"/>
        <end position="30"/>
    </location>
</feature>
<dbReference type="EC" id="2.5.1.-" evidence="3"/>
<dbReference type="Proteomes" id="UP001064933">
    <property type="component" value="Chromosome"/>
</dbReference>
<dbReference type="PANTHER" id="PTHR11808">
    <property type="entry name" value="TRANS-SULFURATION ENZYME FAMILY MEMBER"/>
    <property type="match status" value="1"/>
</dbReference>
<dbReference type="NCBIfam" id="NF006003">
    <property type="entry name" value="PRK08133.1"/>
    <property type="match status" value="1"/>
</dbReference>
<dbReference type="InterPro" id="IPR000277">
    <property type="entry name" value="Cys/Met-Metab_PyrdxlP-dep_enz"/>
</dbReference>
<dbReference type="InterPro" id="IPR054542">
    <property type="entry name" value="Cys_met_metab_PP"/>
</dbReference>
<dbReference type="InterPro" id="IPR006234">
    <property type="entry name" value="O-succ-hSer_sulfhydrylase"/>
</dbReference>
<evidence type="ECO:0000313" key="6">
    <source>
        <dbReference type="EMBL" id="UXH80247.1"/>
    </source>
</evidence>
<dbReference type="RefSeq" id="WP_261760065.1">
    <property type="nucleotide sequence ID" value="NZ_CP104562.2"/>
</dbReference>
<evidence type="ECO:0000313" key="7">
    <source>
        <dbReference type="Proteomes" id="UP001064933"/>
    </source>
</evidence>
<evidence type="ECO:0000256" key="2">
    <source>
        <dbReference type="ARBA" id="ARBA00022898"/>
    </source>
</evidence>
<dbReference type="InterPro" id="IPR015422">
    <property type="entry name" value="PyrdxlP-dep_Trfase_small"/>
</dbReference>
<dbReference type="PANTHER" id="PTHR11808:SF80">
    <property type="entry name" value="CYSTATHIONINE GAMMA-LYASE"/>
    <property type="match status" value="1"/>
</dbReference>